<dbReference type="SUPFAM" id="SSF53850">
    <property type="entry name" value="Periplasmic binding protein-like II"/>
    <property type="match status" value="1"/>
</dbReference>
<evidence type="ECO:0000313" key="3">
    <source>
        <dbReference type="Proteomes" id="UP001368654"/>
    </source>
</evidence>
<comment type="caution">
    <text evidence="2">The sequence shown here is derived from an EMBL/GenBank/DDBJ whole genome shotgun (WGS) entry which is preliminary data.</text>
</comment>
<dbReference type="RefSeq" id="WP_337336988.1">
    <property type="nucleotide sequence ID" value="NZ_JBBDGL010000001.1"/>
</dbReference>
<keyword evidence="1" id="KW-0732">Signal</keyword>
<dbReference type="PANTHER" id="PTHR43649">
    <property type="entry name" value="ARABINOSE-BINDING PROTEIN-RELATED"/>
    <property type="match status" value="1"/>
</dbReference>
<feature type="signal peptide" evidence="1">
    <location>
        <begin position="1"/>
        <end position="23"/>
    </location>
</feature>
<keyword evidence="3" id="KW-1185">Reference proteome</keyword>
<dbReference type="Gene3D" id="3.40.190.10">
    <property type="entry name" value="Periplasmic binding protein-like II"/>
    <property type="match status" value="2"/>
</dbReference>
<evidence type="ECO:0000313" key="2">
    <source>
        <dbReference type="EMBL" id="MEJ1154552.1"/>
    </source>
</evidence>
<dbReference type="EMBL" id="JBBDGL010000001">
    <property type="protein sequence ID" value="MEJ1154552.1"/>
    <property type="molecule type" value="Genomic_DNA"/>
</dbReference>
<dbReference type="Pfam" id="PF01547">
    <property type="entry name" value="SBP_bac_1"/>
    <property type="match status" value="1"/>
</dbReference>
<dbReference type="CDD" id="cd14748">
    <property type="entry name" value="PBP2_UgpB"/>
    <property type="match status" value="1"/>
</dbReference>
<gene>
    <name evidence="2" type="ORF">WDU96_02930</name>
</gene>
<organism evidence="2 3">
    <name type="scientific">Microbacterium marmarense</name>
    <dbReference type="NCBI Taxonomy" id="3122051"/>
    <lineage>
        <taxon>Bacteria</taxon>
        <taxon>Bacillati</taxon>
        <taxon>Actinomycetota</taxon>
        <taxon>Actinomycetes</taxon>
        <taxon>Micrococcales</taxon>
        <taxon>Microbacteriaceae</taxon>
        <taxon>Microbacterium</taxon>
    </lineage>
</organism>
<dbReference type="Proteomes" id="UP001368654">
    <property type="component" value="Unassembled WGS sequence"/>
</dbReference>
<dbReference type="InterPro" id="IPR006059">
    <property type="entry name" value="SBP"/>
</dbReference>
<dbReference type="PROSITE" id="PS51257">
    <property type="entry name" value="PROKAR_LIPOPROTEIN"/>
    <property type="match status" value="1"/>
</dbReference>
<dbReference type="InterPro" id="IPR050490">
    <property type="entry name" value="Bact_solute-bd_prot1"/>
</dbReference>
<protein>
    <submittedName>
        <fullName evidence="2">ABC transporter substrate-binding protein</fullName>
    </submittedName>
</protein>
<reference evidence="2 3" key="1">
    <citation type="submission" date="2024-02" db="EMBL/GenBank/DDBJ databases">
        <authorList>
            <person name="Saticioglu I.B."/>
        </authorList>
    </citation>
    <scope>NUCLEOTIDE SEQUENCE [LARGE SCALE GENOMIC DNA]</scope>
    <source>
        <strain evidence="2 3">Mu-86</strain>
    </source>
</reference>
<proteinExistence type="predicted"/>
<evidence type="ECO:0000256" key="1">
    <source>
        <dbReference type="SAM" id="SignalP"/>
    </source>
</evidence>
<name>A0ABU8LQM0_9MICO</name>
<feature type="chain" id="PRO_5045805894" evidence="1">
    <location>
        <begin position="24"/>
        <end position="431"/>
    </location>
</feature>
<sequence>MKSPTVVRAAGIVAATALTVALAACSSGDTDASVDPDEVSGDITLLTPIFEGSPGQELLEGELLPQFYEEYPNVTVSVDYTTYGNLNEKLTTAVVSGLVPDVMMMGVGWIEGFADKGILADLGEGGLTEESLKEKYTDEIVEAGMWDGNVYAVPIMLDTRFGVARMDILEEAGYDAPPTSWDELIEIAEATTVRESNGKLTRAGFDMMSLDARQAYFTMLFSAGGEIFNEDNTVPEFNGPEGVAALQLMTDLVNEYEVEDIGFASTDDIVNPLISGRAAMGIAHNNLWTQTLEADPEMIDNLEPFVIEGAAPGMFFGGTLATVSNNSQHPEAAQALLEFLSSPDAALAANEQRGNVPALLDLLESDYVQSNRFVQFAMENLDVAQREGGPAAWLEVRGDVAPAVQEALLEQKTPQEALDDLAALMQTAIER</sequence>
<dbReference type="PANTHER" id="PTHR43649:SF12">
    <property type="entry name" value="DIACETYLCHITOBIOSE BINDING PROTEIN DASA"/>
    <property type="match status" value="1"/>
</dbReference>
<accession>A0ABU8LQM0</accession>